<dbReference type="NCBIfam" id="TIGR01625">
    <property type="entry name" value="YidE_YbjL_dupl"/>
    <property type="match status" value="2"/>
</dbReference>
<dbReference type="GO" id="GO:0008324">
    <property type="term" value="F:monoatomic cation transmembrane transporter activity"/>
    <property type="evidence" value="ECO:0007669"/>
    <property type="project" value="InterPro"/>
</dbReference>
<keyword evidence="5" id="KW-0633">Potassium transport</keyword>
<dbReference type="Pfam" id="PF06826">
    <property type="entry name" value="Asp-Al_Ex"/>
    <property type="match status" value="2"/>
</dbReference>
<name>A0A2S8FBJ8_9BACT</name>
<dbReference type="GO" id="GO:0006813">
    <property type="term" value="P:potassium ion transport"/>
    <property type="evidence" value="ECO:0007669"/>
    <property type="project" value="UniProtKB-KW"/>
</dbReference>
<keyword evidence="8 9" id="KW-0472">Membrane</keyword>
<dbReference type="PROSITE" id="PS51202">
    <property type="entry name" value="RCK_C"/>
    <property type="match status" value="2"/>
</dbReference>
<evidence type="ECO:0000256" key="8">
    <source>
        <dbReference type="ARBA" id="ARBA00023136"/>
    </source>
</evidence>
<dbReference type="Gene3D" id="1.20.1530.20">
    <property type="match status" value="1"/>
</dbReference>
<feature type="transmembrane region" description="Helical" evidence="9">
    <location>
        <begin position="168"/>
        <end position="189"/>
    </location>
</feature>
<comment type="subcellular location">
    <subcellularLocation>
        <location evidence="1">Cell membrane</location>
        <topology evidence="1">Multi-pass membrane protein</topology>
    </subcellularLocation>
</comment>
<keyword evidence="3" id="KW-0813">Transport</keyword>
<evidence type="ECO:0000256" key="1">
    <source>
        <dbReference type="ARBA" id="ARBA00004651"/>
    </source>
</evidence>
<keyword evidence="5" id="KW-0630">Potassium</keyword>
<proteinExistence type="inferred from homology"/>
<feature type="transmembrane region" description="Helical" evidence="9">
    <location>
        <begin position="20"/>
        <end position="38"/>
    </location>
</feature>
<dbReference type="AlphaFoldDB" id="A0A2S8FBJ8"/>
<feature type="domain" description="RCK C-terminal" evidence="10">
    <location>
        <begin position="290"/>
        <end position="374"/>
    </location>
</feature>
<evidence type="ECO:0000259" key="10">
    <source>
        <dbReference type="PROSITE" id="PS51202"/>
    </source>
</evidence>
<evidence type="ECO:0000313" key="12">
    <source>
        <dbReference type="Proteomes" id="UP000238322"/>
    </source>
</evidence>
<dbReference type="EMBL" id="PUHY01000015">
    <property type="protein sequence ID" value="PQO29519.1"/>
    <property type="molecule type" value="Genomic_DNA"/>
</dbReference>
<keyword evidence="7 9" id="KW-1133">Transmembrane helix</keyword>
<evidence type="ECO:0000256" key="2">
    <source>
        <dbReference type="ARBA" id="ARBA00009854"/>
    </source>
</evidence>
<dbReference type="Pfam" id="PF02080">
    <property type="entry name" value="TrkA_C"/>
    <property type="match status" value="1"/>
</dbReference>
<evidence type="ECO:0000313" key="11">
    <source>
        <dbReference type="EMBL" id="PQO29519.1"/>
    </source>
</evidence>
<dbReference type="InterPro" id="IPR006512">
    <property type="entry name" value="YidE_YbjL"/>
</dbReference>
<feature type="domain" description="RCK C-terminal" evidence="10">
    <location>
        <begin position="202"/>
        <end position="289"/>
    </location>
</feature>
<dbReference type="PANTHER" id="PTHR30445:SF3">
    <property type="entry name" value="TRANSPORT PROTEIN YIDE-RELATED"/>
    <property type="match status" value="1"/>
</dbReference>
<feature type="transmembrane region" description="Helical" evidence="9">
    <location>
        <begin position="541"/>
        <end position="562"/>
    </location>
</feature>
<keyword evidence="4" id="KW-1003">Cell membrane</keyword>
<feature type="transmembrane region" description="Helical" evidence="9">
    <location>
        <begin position="103"/>
        <end position="125"/>
    </location>
</feature>
<dbReference type="InterPro" id="IPR038770">
    <property type="entry name" value="Na+/solute_symporter_sf"/>
</dbReference>
<feature type="transmembrane region" description="Helical" evidence="9">
    <location>
        <begin position="384"/>
        <end position="404"/>
    </location>
</feature>
<dbReference type="SUPFAM" id="SSF116726">
    <property type="entry name" value="TrkA C-terminal domain-like"/>
    <property type="match status" value="2"/>
</dbReference>
<feature type="transmembrane region" description="Helical" evidence="9">
    <location>
        <begin position="410"/>
        <end position="429"/>
    </location>
</feature>
<dbReference type="InterPro" id="IPR050144">
    <property type="entry name" value="AAE_transporter"/>
</dbReference>
<reference evidence="11 12" key="1">
    <citation type="submission" date="2018-02" db="EMBL/GenBank/DDBJ databases">
        <title>Comparative genomes isolates from brazilian mangrove.</title>
        <authorList>
            <person name="Araujo J.E."/>
            <person name="Taketani R.G."/>
            <person name="Silva M.C.P."/>
            <person name="Loureco M.V."/>
            <person name="Andreote F.D."/>
        </authorList>
    </citation>
    <scope>NUCLEOTIDE SEQUENCE [LARGE SCALE GENOMIC DNA]</scope>
    <source>
        <strain evidence="11 12">Hex-1 MGV</strain>
    </source>
</reference>
<feature type="transmembrane region" description="Helical" evidence="9">
    <location>
        <begin position="45"/>
        <end position="64"/>
    </location>
</feature>
<evidence type="ECO:0000256" key="4">
    <source>
        <dbReference type="ARBA" id="ARBA00022475"/>
    </source>
</evidence>
<evidence type="ECO:0000256" key="9">
    <source>
        <dbReference type="SAM" id="Phobius"/>
    </source>
</evidence>
<dbReference type="PANTHER" id="PTHR30445">
    <property type="entry name" value="K(+)_H(+) ANTIPORTER SUBUNIT KHTT"/>
    <property type="match status" value="1"/>
</dbReference>
<comment type="caution">
    <text evidence="11">The sequence shown here is derived from an EMBL/GenBank/DDBJ whole genome shotgun (WGS) entry which is preliminary data.</text>
</comment>
<dbReference type="GO" id="GO:0005886">
    <property type="term" value="C:plasma membrane"/>
    <property type="evidence" value="ECO:0007669"/>
    <property type="project" value="UniProtKB-SubCell"/>
</dbReference>
<accession>A0A2S8FBJ8</accession>
<evidence type="ECO:0000256" key="7">
    <source>
        <dbReference type="ARBA" id="ARBA00022989"/>
    </source>
</evidence>
<feature type="transmembrane region" description="Helical" evidence="9">
    <location>
        <begin position="450"/>
        <end position="473"/>
    </location>
</feature>
<protein>
    <submittedName>
        <fullName evidence="11">Putative transporter</fullName>
    </submittedName>
</protein>
<organism evidence="11 12">
    <name type="scientific">Blastopirellula marina</name>
    <dbReference type="NCBI Taxonomy" id="124"/>
    <lineage>
        <taxon>Bacteria</taxon>
        <taxon>Pseudomonadati</taxon>
        <taxon>Planctomycetota</taxon>
        <taxon>Planctomycetia</taxon>
        <taxon>Pirellulales</taxon>
        <taxon>Pirellulaceae</taxon>
        <taxon>Blastopirellula</taxon>
    </lineage>
</organism>
<dbReference type="Proteomes" id="UP000238322">
    <property type="component" value="Unassembled WGS sequence"/>
</dbReference>
<evidence type="ECO:0000256" key="3">
    <source>
        <dbReference type="ARBA" id="ARBA00022448"/>
    </source>
</evidence>
<keyword evidence="6 9" id="KW-0812">Transmembrane</keyword>
<evidence type="ECO:0000256" key="5">
    <source>
        <dbReference type="ARBA" id="ARBA00022538"/>
    </source>
</evidence>
<dbReference type="NCBIfam" id="NF003007">
    <property type="entry name" value="PRK03818.1"/>
    <property type="match status" value="1"/>
</dbReference>
<gene>
    <name evidence="11" type="ORF">C5Y83_26015</name>
</gene>
<evidence type="ECO:0000256" key="6">
    <source>
        <dbReference type="ARBA" id="ARBA00022692"/>
    </source>
</evidence>
<sequence>MGTGQMNWLLQLAETNPTAQAFAVISLVCMLGMILGSVRFKGIGLGTSGVLFAGIIVGNFSKPIDHETLDFLKELGLVLFVFCIGLQLGPGFFASLRKMGLQLNLLAASIVGLGAAVAVGLGWLMGLDHAAVLGLFSGATTNTPSLGAAQQTLTGMENVPPEEMVLPAMAYAVAYPFAVVGIIGTLLVLKSSFKIDPEAEAKEFESANANKSDPLVRRTFIIDNPNLEGVAIGAVPGRIESPVTVSRIRRSQHSEIEIATSSTTLSQGDTILAVGTREHLDQYQRVVGHAINEDLATMPGKVEYRKVIVTNSEVLGKTIEQLGLEQKHGVVVTRIIRGDLELTPDRELRFKFGDGVRLVGRKEDLKRASNLLGNSVNALNATHFVPFFAGIAAGIALGTMPINVPGLPEPLRLGLAGGPLLVAILVGRLGQIGPLVWHMPRNANLAIREFGIALFFASVGLMAGPKFFGIVFSSIGLQWLFAGALVTLIPLVTVGLFSRLVLRMNFVAISGLFAGSMTDPPALTFATNICQAESPAVTYAAVYPLTMVLRIMTVQILAVLFFG</sequence>
<dbReference type="InterPro" id="IPR036721">
    <property type="entry name" value="RCK_C_sf"/>
</dbReference>
<feature type="transmembrane region" description="Helical" evidence="9">
    <location>
        <begin position="479"/>
        <end position="502"/>
    </location>
</feature>
<keyword evidence="5" id="KW-0406">Ion transport</keyword>
<dbReference type="InterPro" id="IPR006037">
    <property type="entry name" value="RCK_C"/>
</dbReference>
<dbReference type="Gene3D" id="3.30.70.1450">
    <property type="entry name" value="Regulator of K+ conductance, C-terminal domain"/>
    <property type="match status" value="1"/>
</dbReference>
<comment type="similarity">
    <text evidence="2">Belongs to the AAE transporter (TC 2.A.81) family.</text>
</comment>
<feature type="transmembrane region" description="Helical" evidence="9">
    <location>
        <begin position="76"/>
        <end position="96"/>
    </location>
</feature>